<keyword evidence="1" id="KW-0175">Coiled coil</keyword>
<feature type="region of interest" description="Disordered" evidence="2">
    <location>
        <begin position="98"/>
        <end position="139"/>
    </location>
</feature>
<evidence type="ECO:0000313" key="6">
    <source>
        <dbReference type="Proteomes" id="UP000236146"/>
    </source>
</evidence>
<dbReference type="EMBL" id="MNLH01000002">
    <property type="protein sequence ID" value="PNS43438.1"/>
    <property type="molecule type" value="Genomic_DNA"/>
</dbReference>
<organism evidence="3 5">
    <name type="scientific">Gardnerella vaginalis</name>
    <dbReference type="NCBI Taxonomy" id="2702"/>
    <lineage>
        <taxon>Bacteria</taxon>
        <taxon>Bacillati</taxon>
        <taxon>Actinomycetota</taxon>
        <taxon>Actinomycetes</taxon>
        <taxon>Bifidobacteriales</taxon>
        <taxon>Bifidobacteriaceae</taxon>
        <taxon>Gardnerella</taxon>
    </lineage>
</organism>
<name>A0A133NYT7_GARVA</name>
<evidence type="ECO:0000256" key="2">
    <source>
        <dbReference type="SAM" id="MobiDB-lite"/>
    </source>
</evidence>
<evidence type="ECO:0000313" key="3">
    <source>
        <dbReference type="EMBL" id="KXA21444.1"/>
    </source>
</evidence>
<feature type="compositionally biased region" description="Low complexity" evidence="2">
    <location>
        <begin position="109"/>
        <end position="120"/>
    </location>
</feature>
<reference evidence="3 5" key="1">
    <citation type="submission" date="2016-01" db="EMBL/GenBank/DDBJ databases">
        <authorList>
            <person name="Oliw E.H."/>
        </authorList>
    </citation>
    <scope>NUCLEOTIDE SEQUENCE [LARGE SCALE GENOMIC DNA]</scope>
    <source>
        <strain evidence="3 5">PSS_7772B</strain>
    </source>
</reference>
<evidence type="ECO:0000313" key="4">
    <source>
        <dbReference type="EMBL" id="PNS43438.1"/>
    </source>
</evidence>
<comment type="caution">
    <text evidence="3">The sequence shown here is derived from an EMBL/GenBank/DDBJ whole genome shotgun (WGS) entry which is preliminary data.</text>
</comment>
<dbReference type="AlphaFoldDB" id="A0A133NYT7"/>
<evidence type="ECO:0000256" key="1">
    <source>
        <dbReference type="SAM" id="Coils"/>
    </source>
</evidence>
<accession>A0A133NYT7</accession>
<proteinExistence type="predicted"/>
<sequence>MVLNFDEEIARYKQELESKIKTLEAQRSAFNTHKKKLTQIATRIEKSMRDYQDAYDELIASGVSTMEAKANNIDSLYNLTQKIRTSMKDTTILQDEVETTPTTHERIDSQSSTMTISSVSPAKENPTQPETDFIPGYSN</sequence>
<dbReference type="RefSeq" id="WP_016637683.1">
    <property type="nucleotide sequence ID" value="NZ_KQ956850.1"/>
</dbReference>
<dbReference type="EMBL" id="LRQB01000031">
    <property type="protein sequence ID" value="KXA21444.1"/>
    <property type="molecule type" value="Genomic_DNA"/>
</dbReference>
<dbReference type="OrthoDB" id="9881498at2"/>
<dbReference type="Proteomes" id="UP000236146">
    <property type="component" value="Unassembled WGS sequence"/>
</dbReference>
<dbReference type="Proteomes" id="UP000070687">
    <property type="component" value="Unassembled WGS sequence"/>
</dbReference>
<dbReference type="PATRIC" id="fig|2702.100.peg.518"/>
<protein>
    <submittedName>
        <fullName evidence="3">Uncharacterized protein</fullName>
    </submittedName>
</protein>
<reference evidence="4 6" key="2">
    <citation type="submission" date="2016-10" db="EMBL/GenBank/DDBJ databases">
        <authorList>
            <person name="Varghese N."/>
        </authorList>
    </citation>
    <scope>NUCLEOTIDE SEQUENCE [LARGE SCALE GENOMIC DNA]</scope>
    <source>
        <strain evidence="4 6">KA00225</strain>
    </source>
</reference>
<gene>
    <name evidence="4" type="ORF">BFS05_02350</name>
    <name evidence="3" type="ORF">HMPREF3208_00538</name>
</gene>
<evidence type="ECO:0000313" key="5">
    <source>
        <dbReference type="Proteomes" id="UP000070687"/>
    </source>
</evidence>
<feature type="coiled-coil region" evidence="1">
    <location>
        <begin position="6"/>
        <end position="33"/>
    </location>
</feature>